<dbReference type="EMBL" id="JANBOJ010000872">
    <property type="protein sequence ID" value="KAJ1718478.1"/>
    <property type="molecule type" value="Genomic_DNA"/>
</dbReference>
<dbReference type="OrthoDB" id="370884at2759"/>
<name>A0A9W7XU41_9FUNG</name>
<dbReference type="AlphaFoldDB" id="A0A9W7XU41"/>
<feature type="non-terminal residue" evidence="1">
    <location>
        <position position="1"/>
    </location>
</feature>
<evidence type="ECO:0000313" key="1">
    <source>
        <dbReference type="EMBL" id="KAJ1718478.1"/>
    </source>
</evidence>
<organism evidence="1 2">
    <name type="scientific">Coemansia erecta</name>
    <dbReference type="NCBI Taxonomy" id="147472"/>
    <lineage>
        <taxon>Eukaryota</taxon>
        <taxon>Fungi</taxon>
        <taxon>Fungi incertae sedis</taxon>
        <taxon>Zoopagomycota</taxon>
        <taxon>Kickxellomycotina</taxon>
        <taxon>Kickxellomycetes</taxon>
        <taxon>Kickxellales</taxon>
        <taxon>Kickxellaceae</taxon>
        <taxon>Coemansia</taxon>
    </lineage>
</organism>
<reference evidence="1" key="1">
    <citation type="submission" date="2022-07" db="EMBL/GenBank/DDBJ databases">
        <title>Phylogenomic reconstructions and comparative analyses of Kickxellomycotina fungi.</title>
        <authorList>
            <person name="Reynolds N.K."/>
            <person name="Stajich J.E."/>
            <person name="Barry K."/>
            <person name="Grigoriev I.V."/>
            <person name="Crous P."/>
            <person name="Smith M.E."/>
        </authorList>
    </citation>
    <scope>NUCLEOTIDE SEQUENCE</scope>
    <source>
        <strain evidence="1">NBRC 32514</strain>
    </source>
</reference>
<accession>A0A9W7XU41</accession>
<dbReference type="Proteomes" id="UP001149813">
    <property type="component" value="Unassembled WGS sequence"/>
</dbReference>
<comment type="caution">
    <text evidence="1">The sequence shown here is derived from an EMBL/GenBank/DDBJ whole genome shotgun (WGS) entry which is preliminary data.</text>
</comment>
<evidence type="ECO:0000313" key="2">
    <source>
        <dbReference type="Proteomes" id="UP001149813"/>
    </source>
</evidence>
<proteinExistence type="predicted"/>
<keyword evidence="2" id="KW-1185">Reference proteome</keyword>
<protein>
    <submittedName>
        <fullName evidence="1">Uncharacterized protein</fullName>
    </submittedName>
</protein>
<sequence>MVCGMVLAQAQARRSQLPVVRQQHRDCRVVAQTAATILLSAAAKGTTINQVSQSVIDGFAYGVPYLHLNTLIIVMCHSEASLSSGLFSEEASMVYGMAGYHRMHDIAARDSLDPHVFELVAVAYAHMRRLHQDQAI</sequence>
<gene>
    <name evidence="1" type="ORF">LPJ53_006496</name>
</gene>